<dbReference type="CDD" id="cd00371">
    <property type="entry name" value="HMA"/>
    <property type="match status" value="1"/>
</dbReference>
<dbReference type="Pfam" id="PF08327">
    <property type="entry name" value="AHSA1"/>
    <property type="match status" value="1"/>
</dbReference>
<dbReference type="EMBL" id="CAJVCE010000024">
    <property type="protein sequence ID" value="CAG7655050.1"/>
    <property type="molecule type" value="Genomic_DNA"/>
</dbReference>
<feature type="domain" description="HMA" evidence="1">
    <location>
        <begin position="158"/>
        <end position="222"/>
    </location>
</feature>
<organism evidence="2 3">
    <name type="scientific">Paenibacillus allorhizosphaerae</name>
    <dbReference type="NCBI Taxonomy" id="2849866"/>
    <lineage>
        <taxon>Bacteria</taxon>
        <taxon>Bacillati</taxon>
        <taxon>Bacillota</taxon>
        <taxon>Bacilli</taxon>
        <taxon>Bacillales</taxon>
        <taxon>Paenibacillaceae</taxon>
        <taxon>Paenibacillus</taxon>
    </lineage>
</organism>
<evidence type="ECO:0000313" key="3">
    <source>
        <dbReference type="Proteomes" id="UP000730618"/>
    </source>
</evidence>
<evidence type="ECO:0000259" key="1">
    <source>
        <dbReference type="PROSITE" id="PS50846"/>
    </source>
</evidence>
<dbReference type="PROSITE" id="PS50846">
    <property type="entry name" value="HMA_2"/>
    <property type="match status" value="1"/>
</dbReference>
<accession>A0ABM8VR94</accession>
<reference evidence="2 3" key="1">
    <citation type="submission" date="2021-06" db="EMBL/GenBank/DDBJ databases">
        <authorList>
            <person name="Criscuolo A."/>
        </authorList>
    </citation>
    <scope>NUCLEOTIDE SEQUENCE [LARGE SCALE GENOMIC DNA]</scope>
    <source>
        <strain evidence="3">CIP 111802</strain>
    </source>
</reference>
<gene>
    <name evidence="2" type="ORF">PAECIP111802_05995</name>
</gene>
<name>A0ABM8VR94_9BACL</name>
<dbReference type="InterPro" id="IPR013538">
    <property type="entry name" value="ASHA1/2-like_C"/>
</dbReference>
<evidence type="ECO:0000313" key="2">
    <source>
        <dbReference type="EMBL" id="CAG7655050.1"/>
    </source>
</evidence>
<dbReference type="InterPro" id="IPR006121">
    <property type="entry name" value="HMA_dom"/>
</dbReference>
<dbReference type="Pfam" id="PF00403">
    <property type="entry name" value="HMA"/>
    <property type="match status" value="1"/>
</dbReference>
<keyword evidence="3" id="KW-1185">Reference proteome</keyword>
<comment type="caution">
    <text evidence="2">The sequence shown here is derived from an EMBL/GenBank/DDBJ whole genome shotgun (WGS) entry which is preliminary data.</text>
</comment>
<dbReference type="Proteomes" id="UP000730618">
    <property type="component" value="Unassembled WGS sequence"/>
</dbReference>
<sequence>MENRTESRLPDIRRTIKVDASIQEVWLAVATSEGLAAWFMPNDFQPVQGHKFSLDAGPIGLTSCKVTLIKRPNSLSFDWGKDWQLTFELTDLGGQTEITLVHSGWDANKVAESGRPHTVAYERMSQGWTVLMNRLVRRAIHKKENQAISINSGGINMQQTTLQVSGMMCNHCVKSVEEALTALGVSGRVDLHQGTVFVEYDENKVRLAAIKDAIEYIGYDVN</sequence>
<proteinExistence type="predicted"/>
<protein>
    <recommendedName>
        <fullName evidence="1">HMA domain-containing protein</fullName>
    </recommendedName>
</protein>
<dbReference type="CDD" id="cd07814">
    <property type="entry name" value="SRPBCC_CalC_Aha1-like"/>
    <property type="match status" value="1"/>
</dbReference>